<feature type="active site" evidence="2">
    <location>
        <position position="46"/>
    </location>
</feature>
<dbReference type="GO" id="GO:0005737">
    <property type="term" value="C:cytoplasm"/>
    <property type="evidence" value="ECO:0007669"/>
    <property type="project" value="TreeGrafter"/>
</dbReference>
<dbReference type="GO" id="GO:0016853">
    <property type="term" value="F:isomerase activity"/>
    <property type="evidence" value="ECO:0007669"/>
    <property type="project" value="UniProtKB-KW"/>
</dbReference>
<evidence type="ECO:0000256" key="2">
    <source>
        <dbReference type="PIRSR" id="PIRSR016184-1"/>
    </source>
</evidence>
<dbReference type="EMBL" id="FRXO01000010">
    <property type="protein sequence ID" value="SHO67071.1"/>
    <property type="molecule type" value="Genomic_DNA"/>
</dbReference>
<dbReference type="NCBIfam" id="TIGR00654">
    <property type="entry name" value="PhzF_family"/>
    <property type="match status" value="1"/>
</dbReference>
<dbReference type="OrthoDB" id="9788221at2"/>
<dbReference type="Proteomes" id="UP000186406">
    <property type="component" value="Unassembled WGS sequence"/>
</dbReference>
<protein>
    <submittedName>
        <fullName evidence="3">Trans-2,3-dihydro-3-hydroxyanthranilate isomerase</fullName>
    </submittedName>
</protein>
<dbReference type="PIRSF" id="PIRSF016184">
    <property type="entry name" value="PhzC_PhzF"/>
    <property type="match status" value="1"/>
</dbReference>
<evidence type="ECO:0000256" key="1">
    <source>
        <dbReference type="ARBA" id="ARBA00008270"/>
    </source>
</evidence>
<keyword evidence="3" id="KW-0413">Isomerase</keyword>
<evidence type="ECO:0000313" key="3">
    <source>
        <dbReference type="EMBL" id="SHO67071.1"/>
    </source>
</evidence>
<accession>A0A1M7ZQC9</accession>
<reference evidence="3 4" key="1">
    <citation type="submission" date="2016-12" db="EMBL/GenBank/DDBJ databases">
        <authorList>
            <person name="Song W.-J."/>
            <person name="Kurnit D.M."/>
        </authorList>
    </citation>
    <scope>NUCLEOTIDE SEQUENCE [LARGE SCALE GENOMIC DNA]</scope>
    <source>
        <strain evidence="3 4">DSM 19599</strain>
    </source>
</reference>
<evidence type="ECO:0000313" key="4">
    <source>
        <dbReference type="Proteomes" id="UP000186406"/>
    </source>
</evidence>
<name>A0A1M7ZQC9_9HYPH</name>
<dbReference type="InterPro" id="IPR003719">
    <property type="entry name" value="Phenazine_PhzF-like"/>
</dbReference>
<dbReference type="STRING" id="1123029.SAMN02745172_03735"/>
<sequence>MPRRFVVLDVFTDQPLTGNGLAVVRDAEGLDDDAMQAIARGFNLSETIFILPPEGAAHTASVRIFTPAKELPFAGHPTVGAAVLLAFDRFGIEAAGQESVVVLEERIGPVRCGVALGADRVGYAAFDVPRVPVEIPFVADNEAIAAALGLLPREIGFENHVPSAFAVGGPFVFVPVAGLEAAARAKPVASDWARAFASEAHSVYLYCRETVRADAGFHARMFAPDLGIGEDPATGSAASAFAGVVHRFDALPDGVREVAIEQGVEMKRPSFIKLEIAVDGGAISGARIGGNAVIVQEGELLL</sequence>
<dbReference type="Gene3D" id="3.10.310.10">
    <property type="entry name" value="Diaminopimelate Epimerase, Chain A, domain 1"/>
    <property type="match status" value="2"/>
</dbReference>
<comment type="similarity">
    <text evidence="1">Belongs to the PhzF family.</text>
</comment>
<dbReference type="PANTHER" id="PTHR13774:SF32">
    <property type="entry name" value="ANTISENSE-ENHANCING SEQUENCE 1"/>
    <property type="match status" value="1"/>
</dbReference>
<dbReference type="RefSeq" id="WP_073631525.1">
    <property type="nucleotide sequence ID" value="NZ_FRXO01000010.1"/>
</dbReference>
<organism evidence="3 4">
    <name type="scientific">Pseudoxanthobacter soli DSM 19599</name>
    <dbReference type="NCBI Taxonomy" id="1123029"/>
    <lineage>
        <taxon>Bacteria</taxon>
        <taxon>Pseudomonadati</taxon>
        <taxon>Pseudomonadota</taxon>
        <taxon>Alphaproteobacteria</taxon>
        <taxon>Hyphomicrobiales</taxon>
        <taxon>Segnochrobactraceae</taxon>
        <taxon>Pseudoxanthobacter</taxon>
    </lineage>
</organism>
<dbReference type="Pfam" id="PF02567">
    <property type="entry name" value="PhzC-PhzF"/>
    <property type="match status" value="1"/>
</dbReference>
<dbReference type="PANTHER" id="PTHR13774">
    <property type="entry name" value="PHENAZINE BIOSYNTHESIS PROTEIN"/>
    <property type="match status" value="1"/>
</dbReference>
<gene>
    <name evidence="3" type="ORF">SAMN02745172_03735</name>
</gene>
<proteinExistence type="inferred from homology"/>
<dbReference type="AlphaFoldDB" id="A0A1M7ZQC9"/>
<dbReference type="SUPFAM" id="SSF54506">
    <property type="entry name" value="Diaminopimelate epimerase-like"/>
    <property type="match status" value="1"/>
</dbReference>
<keyword evidence="4" id="KW-1185">Reference proteome</keyword>